<dbReference type="PANTHER" id="PTHR12128:SF67">
    <property type="entry name" value="BLR3884 PROTEIN"/>
    <property type="match status" value="1"/>
</dbReference>
<dbReference type="GO" id="GO:0008840">
    <property type="term" value="F:4-hydroxy-tetrahydrodipicolinate synthase activity"/>
    <property type="evidence" value="ECO:0007669"/>
    <property type="project" value="TreeGrafter"/>
</dbReference>
<dbReference type="InterPro" id="IPR013785">
    <property type="entry name" value="Aldolase_TIM"/>
</dbReference>
<evidence type="ECO:0000256" key="1">
    <source>
        <dbReference type="ARBA" id="ARBA00023239"/>
    </source>
</evidence>
<dbReference type="PANTHER" id="PTHR12128">
    <property type="entry name" value="DIHYDRODIPICOLINATE SYNTHASE"/>
    <property type="match status" value="1"/>
</dbReference>
<proteinExistence type="predicted"/>
<dbReference type="Pfam" id="PF00701">
    <property type="entry name" value="DHDPS"/>
    <property type="match status" value="1"/>
</dbReference>
<comment type="caution">
    <text evidence="2">The sequence shown here is derived from an EMBL/GenBank/DDBJ whole genome shotgun (WGS) entry which is preliminary data.</text>
</comment>
<accession>A0A6B1G882</accession>
<protein>
    <submittedName>
        <fullName evidence="2">Dihydrodipicolinate synthase family protein</fullName>
    </submittedName>
</protein>
<keyword evidence="1" id="KW-0456">Lyase</keyword>
<dbReference type="SMART" id="SM01130">
    <property type="entry name" value="DHDPS"/>
    <property type="match status" value="1"/>
</dbReference>
<organism evidence="2">
    <name type="scientific">Caldilineaceae bacterium SB0675_bin_29</name>
    <dbReference type="NCBI Taxonomy" id="2605266"/>
    <lineage>
        <taxon>Bacteria</taxon>
        <taxon>Bacillati</taxon>
        <taxon>Chloroflexota</taxon>
        <taxon>Caldilineae</taxon>
        <taxon>Caldilineales</taxon>
        <taxon>Caldilineaceae</taxon>
    </lineage>
</organism>
<dbReference type="AlphaFoldDB" id="A0A6B1G882"/>
<dbReference type="CDD" id="cd00408">
    <property type="entry name" value="DHDPS-like"/>
    <property type="match status" value="1"/>
</dbReference>
<dbReference type="EMBL" id="VYDA01000606">
    <property type="protein sequence ID" value="MYH63375.1"/>
    <property type="molecule type" value="Genomic_DNA"/>
</dbReference>
<gene>
    <name evidence="2" type="ORF">F4148_17020</name>
</gene>
<dbReference type="Gene3D" id="3.20.20.70">
    <property type="entry name" value="Aldolase class I"/>
    <property type="match status" value="1"/>
</dbReference>
<evidence type="ECO:0000313" key="2">
    <source>
        <dbReference type="EMBL" id="MYH63375.1"/>
    </source>
</evidence>
<feature type="non-terminal residue" evidence="2">
    <location>
        <position position="1"/>
    </location>
</feature>
<dbReference type="InterPro" id="IPR002220">
    <property type="entry name" value="DapA-like"/>
</dbReference>
<reference evidence="2" key="1">
    <citation type="submission" date="2019-09" db="EMBL/GenBank/DDBJ databases">
        <title>Characterisation of the sponge microbiome using genome-centric metagenomics.</title>
        <authorList>
            <person name="Engelberts J.P."/>
            <person name="Robbins S.J."/>
            <person name="De Goeij J.M."/>
            <person name="Aranda M."/>
            <person name="Bell S.C."/>
            <person name="Webster N.S."/>
        </authorList>
    </citation>
    <scope>NUCLEOTIDE SEQUENCE</scope>
    <source>
        <strain evidence="2">SB0675_bin_29</strain>
    </source>
</reference>
<name>A0A6B1G882_9CHLR</name>
<dbReference type="SUPFAM" id="SSF51569">
    <property type="entry name" value="Aldolase"/>
    <property type="match status" value="1"/>
</dbReference>
<sequence>AERMAAVDAVIESGVAADRLVIGSGAASVVEAAELSRHAVESGCHGVLTLPPFYYPGVSDEGLFRSFAAVLDRVNDERLRMYFYHIPQVSGVPLSVALLNRLADAYPGQASGVKDSSGDVNTLLGLHGVAANHPGFAVFCGTEALLLKNLQGGGGGCISGMANVLPHVIRDLYDNWQADDAEDRQNRTNWIRQAILECGFNVIASLKVIVADQTGRQDWSRVRPPLVDLTEKEQGQLLARLSSPVPA</sequence>